<dbReference type="EMBL" id="JAINVZ010000033">
    <property type="protein sequence ID" value="MBY8888987.1"/>
    <property type="molecule type" value="Genomic_DNA"/>
</dbReference>
<dbReference type="InterPro" id="IPR011075">
    <property type="entry name" value="TetR_C"/>
</dbReference>
<keyword evidence="1" id="KW-0805">Transcription regulation</keyword>
<feature type="DNA-binding region" description="H-T-H motif" evidence="4">
    <location>
        <begin position="39"/>
        <end position="58"/>
    </location>
</feature>
<evidence type="ECO:0000259" key="5">
    <source>
        <dbReference type="PROSITE" id="PS50977"/>
    </source>
</evidence>
<evidence type="ECO:0000313" key="6">
    <source>
        <dbReference type="EMBL" id="MBY8888987.1"/>
    </source>
</evidence>
<sequence length="219" mass="23895">MTTTEARPSKLTPRGRATRERIIQAAAELIYEHGVQNTNNERIRLAAGVSGSQLTRHFPTKESLVRAVIAWRADTVIALHKIPQLGHLDTFASLRLWADSYIEREELCRGGCSYGSLAGEALKAAPSLRPDVADGFERWEDLFRAGLTAMRERGDLRPQADPDQLTHLLMAAFQGGMLLNQAADDVAPLRDALDAALAHVESFATHPVPHDDATGGEAP</sequence>
<dbReference type="PANTHER" id="PTHR47506">
    <property type="entry name" value="TRANSCRIPTIONAL REGULATORY PROTEIN"/>
    <property type="match status" value="1"/>
</dbReference>
<evidence type="ECO:0000256" key="2">
    <source>
        <dbReference type="ARBA" id="ARBA00023125"/>
    </source>
</evidence>
<dbReference type="PANTHER" id="PTHR47506:SF1">
    <property type="entry name" value="HTH-TYPE TRANSCRIPTIONAL REGULATOR YJDC"/>
    <property type="match status" value="1"/>
</dbReference>
<dbReference type="PROSITE" id="PS50977">
    <property type="entry name" value="HTH_TETR_2"/>
    <property type="match status" value="1"/>
</dbReference>
<dbReference type="Proteomes" id="UP001198565">
    <property type="component" value="Unassembled WGS sequence"/>
</dbReference>
<evidence type="ECO:0000256" key="4">
    <source>
        <dbReference type="PROSITE-ProRule" id="PRU00335"/>
    </source>
</evidence>
<dbReference type="Pfam" id="PF00440">
    <property type="entry name" value="TetR_N"/>
    <property type="match status" value="1"/>
</dbReference>
<dbReference type="Pfam" id="PF16925">
    <property type="entry name" value="TetR_C_13"/>
    <property type="match status" value="1"/>
</dbReference>
<feature type="domain" description="HTH tetR-type" evidence="5">
    <location>
        <begin position="16"/>
        <end position="76"/>
    </location>
</feature>
<protein>
    <submittedName>
        <fullName evidence="6">TetR/AcrR family transcriptional regulator</fullName>
    </submittedName>
</protein>
<keyword evidence="2 4" id="KW-0238">DNA-binding</keyword>
<accession>A0ABS7R0J9</accession>
<dbReference type="InterPro" id="IPR036271">
    <property type="entry name" value="Tet_transcr_reg_TetR-rel_C_sf"/>
</dbReference>
<evidence type="ECO:0000256" key="1">
    <source>
        <dbReference type="ARBA" id="ARBA00023015"/>
    </source>
</evidence>
<name>A0ABS7R0J9_9ACTN</name>
<evidence type="ECO:0000256" key="3">
    <source>
        <dbReference type="ARBA" id="ARBA00023163"/>
    </source>
</evidence>
<proteinExistence type="predicted"/>
<comment type="caution">
    <text evidence="6">The sequence shown here is derived from an EMBL/GenBank/DDBJ whole genome shotgun (WGS) entry which is preliminary data.</text>
</comment>
<organism evidence="6 7">
    <name type="scientific">Streptantibioticus parmotrematis</name>
    <dbReference type="NCBI Taxonomy" id="2873249"/>
    <lineage>
        <taxon>Bacteria</taxon>
        <taxon>Bacillati</taxon>
        <taxon>Actinomycetota</taxon>
        <taxon>Actinomycetes</taxon>
        <taxon>Kitasatosporales</taxon>
        <taxon>Streptomycetaceae</taxon>
        <taxon>Streptantibioticus</taxon>
    </lineage>
</organism>
<dbReference type="RefSeq" id="WP_222981882.1">
    <property type="nucleotide sequence ID" value="NZ_JAINVZ010000033.1"/>
</dbReference>
<dbReference type="SUPFAM" id="SSF46689">
    <property type="entry name" value="Homeodomain-like"/>
    <property type="match status" value="1"/>
</dbReference>
<gene>
    <name evidence="6" type="ORF">K7472_29690</name>
</gene>
<dbReference type="Gene3D" id="1.10.357.10">
    <property type="entry name" value="Tetracycline Repressor, domain 2"/>
    <property type="match status" value="1"/>
</dbReference>
<dbReference type="PRINTS" id="PR00455">
    <property type="entry name" value="HTHTETR"/>
</dbReference>
<evidence type="ECO:0000313" key="7">
    <source>
        <dbReference type="Proteomes" id="UP001198565"/>
    </source>
</evidence>
<reference evidence="6 7" key="1">
    <citation type="submission" date="2021-08" db="EMBL/GenBank/DDBJ databases">
        <title>Streptomyces sp. PTM05 isolated from lichen.</title>
        <authorList>
            <person name="Somphong A."/>
            <person name="Phongsopitanun W."/>
            <person name="Tanasupawat S."/>
        </authorList>
    </citation>
    <scope>NUCLEOTIDE SEQUENCE [LARGE SCALE GENOMIC DNA]</scope>
    <source>
        <strain evidence="6 7">Ptm05</strain>
    </source>
</reference>
<dbReference type="InterPro" id="IPR009057">
    <property type="entry name" value="Homeodomain-like_sf"/>
</dbReference>
<dbReference type="InterPro" id="IPR001647">
    <property type="entry name" value="HTH_TetR"/>
</dbReference>
<dbReference type="SUPFAM" id="SSF48498">
    <property type="entry name" value="Tetracyclin repressor-like, C-terminal domain"/>
    <property type="match status" value="1"/>
</dbReference>
<keyword evidence="7" id="KW-1185">Reference proteome</keyword>
<keyword evidence="3" id="KW-0804">Transcription</keyword>